<dbReference type="EMBL" id="VJZN01000003">
    <property type="protein sequence ID" value="TRX09261.1"/>
    <property type="molecule type" value="Genomic_DNA"/>
</dbReference>
<dbReference type="OrthoDB" id="9778168at2"/>
<evidence type="ECO:0000259" key="1">
    <source>
        <dbReference type="SMART" id="SM00382"/>
    </source>
</evidence>
<dbReference type="InterPro" id="IPR003593">
    <property type="entry name" value="AAA+_ATPase"/>
</dbReference>
<evidence type="ECO:0000313" key="2">
    <source>
        <dbReference type="EMBL" id="TRX09261.1"/>
    </source>
</evidence>
<dbReference type="Pfam" id="PF13635">
    <property type="entry name" value="DUF4143"/>
    <property type="match status" value="1"/>
</dbReference>
<dbReference type="Gene3D" id="3.40.50.300">
    <property type="entry name" value="P-loop containing nucleotide triphosphate hydrolases"/>
    <property type="match status" value="1"/>
</dbReference>
<dbReference type="PANTHER" id="PTHR43566">
    <property type="entry name" value="CONSERVED PROTEIN"/>
    <property type="match status" value="1"/>
</dbReference>
<keyword evidence="3" id="KW-0547">Nucleotide-binding</keyword>
<accession>A0A553BX74</accession>
<sequence>MLEIARKLKDNLLEKWNSGKVLIVIGPRQVGKTTLIKSLCEAEGNYLFINGDDPEDRLLLENAGENKLRSIIGNYKTIFFDEAQRIRNIGMVLKIINDQIKGIRLVVSGSSALDITNEINEPLTGRKWEFNLFPFSWHELQNHFGYMQNAKNLPRYMIYGMYPEVITNFNDAESVVKQIAGSYLYKDLLQYQGIRKPEVLDKLLLALALQLGSEVNYNELSRTVGVDRATVEQYISLLEKAFVVFRLQPLSRNVRNEMNTSRKIYFYDNGIRNAIIGNFKSLEFRQDIGALWENFIISERIKFLNYNNWYGRFYFWRTYQQQEIDWIEEIDGAFSAFEFKWNTKKSNKAFPKTFIDNYAINKTLVVTPENIDDFLV</sequence>
<dbReference type="GO" id="GO:0005524">
    <property type="term" value="F:ATP binding"/>
    <property type="evidence" value="ECO:0007669"/>
    <property type="project" value="UniProtKB-KW"/>
</dbReference>
<dbReference type="EMBL" id="VJZL01000002">
    <property type="protein sequence ID" value="TRX12927.1"/>
    <property type="molecule type" value="Genomic_DNA"/>
</dbReference>
<feature type="domain" description="AAA+ ATPase" evidence="1">
    <location>
        <begin position="18"/>
        <end position="134"/>
    </location>
</feature>
<reference evidence="4 5" key="1">
    <citation type="submission" date="2019-07" db="EMBL/GenBank/DDBJ databases">
        <title>Novel species of Flavobacterium.</title>
        <authorList>
            <person name="Liu Q."/>
            <person name="Xin Y.-H."/>
        </authorList>
    </citation>
    <scope>NUCLEOTIDE SEQUENCE [LARGE SCALE GENOMIC DNA]</scope>
    <source>
        <strain evidence="2 4">GSP39</strain>
        <strain evidence="3 5">GSR22</strain>
    </source>
</reference>
<evidence type="ECO:0000313" key="5">
    <source>
        <dbReference type="Proteomes" id="UP000318669"/>
    </source>
</evidence>
<dbReference type="InterPro" id="IPR025420">
    <property type="entry name" value="DUF4143"/>
</dbReference>
<comment type="caution">
    <text evidence="3">The sequence shown here is derived from an EMBL/GenBank/DDBJ whole genome shotgun (WGS) entry which is preliminary data.</text>
</comment>
<name>A0A553BX74_9FLAO</name>
<dbReference type="PANTHER" id="PTHR43566:SF1">
    <property type="entry name" value="AAA+ ATPASE DOMAIN-CONTAINING PROTEIN"/>
    <property type="match status" value="1"/>
</dbReference>
<dbReference type="Proteomes" id="UP000318669">
    <property type="component" value="Unassembled WGS sequence"/>
</dbReference>
<dbReference type="InterPro" id="IPR041682">
    <property type="entry name" value="AAA_14"/>
</dbReference>
<dbReference type="InterPro" id="IPR027417">
    <property type="entry name" value="P-loop_NTPase"/>
</dbReference>
<evidence type="ECO:0000313" key="3">
    <source>
        <dbReference type="EMBL" id="TRX12927.1"/>
    </source>
</evidence>
<dbReference type="Pfam" id="PF13173">
    <property type="entry name" value="AAA_14"/>
    <property type="match status" value="1"/>
</dbReference>
<gene>
    <name evidence="3" type="ORF">FNW11_02610</name>
    <name evidence="2" type="ORF">FNW12_02170</name>
</gene>
<dbReference type="SMART" id="SM00382">
    <property type="entry name" value="AAA"/>
    <property type="match status" value="1"/>
</dbReference>
<keyword evidence="3" id="KW-0067">ATP-binding</keyword>
<keyword evidence="4" id="KW-1185">Reference proteome</keyword>
<dbReference type="Proteomes" id="UP000318528">
    <property type="component" value="Unassembled WGS sequence"/>
</dbReference>
<proteinExistence type="predicted"/>
<protein>
    <submittedName>
        <fullName evidence="3">ATP-binding protein</fullName>
    </submittedName>
</protein>
<dbReference type="AlphaFoldDB" id="A0A553BX74"/>
<evidence type="ECO:0000313" key="4">
    <source>
        <dbReference type="Proteomes" id="UP000318528"/>
    </source>
</evidence>
<dbReference type="SUPFAM" id="SSF52540">
    <property type="entry name" value="P-loop containing nucleoside triphosphate hydrolases"/>
    <property type="match status" value="1"/>
</dbReference>
<organism evidence="3 5">
    <name type="scientific">Flavobacterium gawalongense</name>
    <dbReference type="NCBI Taxonomy" id="2594432"/>
    <lineage>
        <taxon>Bacteria</taxon>
        <taxon>Pseudomonadati</taxon>
        <taxon>Bacteroidota</taxon>
        <taxon>Flavobacteriia</taxon>
        <taxon>Flavobacteriales</taxon>
        <taxon>Flavobacteriaceae</taxon>
        <taxon>Flavobacterium</taxon>
    </lineage>
</organism>
<dbReference type="RefSeq" id="WP_143386056.1">
    <property type="nucleotide sequence ID" value="NZ_VJZL01000002.1"/>
</dbReference>